<dbReference type="OrthoDB" id="513575at2"/>
<proteinExistence type="predicted"/>
<feature type="domain" description="Putative restriction endonuclease" evidence="1">
    <location>
        <begin position="16"/>
        <end position="182"/>
    </location>
</feature>
<dbReference type="KEGG" id="dcm:NIES806_03940"/>
<keyword evidence="3" id="KW-1185">Reference proteome</keyword>
<dbReference type="Pfam" id="PF05685">
    <property type="entry name" value="Uma2"/>
    <property type="match status" value="1"/>
</dbReference>
<reference evidence="2 3" key="1">
    <citation type="submission" date="2017-06" db="EMBL/GenBank/DDBJ databases">
        <title>Genome sequencing of cyanobaciteial culture collection at National Institute for Environmental Studies (NIES).</title>
        <authorList>
            <person name="Hirose Y."/>
            <person name="Shimura Y."/>
            <person name="Fujisawa T."/>
            <person name="Nakamura Y."/>
            <person name="Kawachi M."/>
        </authorList>
    </citation>
    <scope>NUCLEOTIDE SEQUENCE [LARGE SCALE GENOMIC DNA]</scope>
    <source>
        <strain evidence="2 3">NIES-806</strain>
    </source>
</reference>
<evidence type="ECO:0000313" key="2">
    <source>
        <dbReference type="EMBL" id="BAZ84210.1"/>
    </source>
</evidence>
<dbReference type="SUPFAM" id="SSF52980">
    <property type="entry name" value="Restriction endonuclease-like"/>
    <property type="match status" value="1"/>
</dbReference>
<dbReference type="EMBL" id="AP018316">
    <property type="protein sequence ID" value="BAZ84210.1"/>
    <property type="molecule type" value="Genomic_DNA"/>
</dbReference>
<sequence>MTVILERIKDKVWTDEEFMALADDGNRYEIVDGELVNLGNSGMEHGNIGIFLGGLIEIFVRQHNLGVTCDSSTAFKMKGDNKRSPDISFVSKERLIGLKRLPKGFFDGAPDLVVEIISPGNTFDEIHNKIEEYFESGTRLLWVIHPDERYVLVYHSPQPDLLLRGNDILDGEDVILNFKVAVSELFRTLAF</sequence>
<dbReference type="PANTHER" id="PTHR34107:SF1">
    <property type="entry name" value="SLL0198 PROTEIN"/>
    <property type="match status" value="1"/>
</dbReference>
<dbReference type="InterPro" id="IPR011335">
    <property type="entry name" value="Restrct_endonuc-II-like"/>
</dbReference>
<dbReference type="InterPro" id="IPR008538">
    <property type="entry name" value="Uma2"/>
</dbReference>
<evidence type="ECO:0000259" key="1">
    <source>
        <dbReference type="Pfam" id="PF05685"/>
    </source>
</evidence>
<protein>
    <recommendedName>
        <fullName evidence="1">Putative restriction endonuclease domain-containing protein</fullName>
    </recommendedName>
</protein>
<dbReference type="AlphaFoldDB" id="A0A1Z4UY73"/>
<dbReference type="CDD" id="cd06260">
    <property type="entry name" value="DUF820-like"/>
    <property type="match status" value="1"/>
</dbReference>
<dbReference type="Proteomes" id="UP000218702">
    <property type="component" value="Chromosome"/>
</dbReference>
<name>A0A1Z4UY73_9CYAN</name>
<evidence type="ECO:0000313" key="3">
    <source>
        <dbReference type="Proteomes" id="UP000218702"/>
    </source>
</evidence>
<organism evidence="2 3">
    <name type="scientific">Dolichospermum compactum NIES-806</name>
    <dbReference type="NCBI Taxonomy" id="1973481"/>
    <lineage>
        <taxon>Bacteria</taxon>
        <taxon>Bacillati</taxon>
        <taxon>Cyanobacteriota</taxon>
        <taxon>Cyanophyceae</taxon>
        <taxon>Nostocales</taxon>
        <taxon>Aphanizomenonaceae</taxon>
        <taxon>Dolichospermum</taxon>
        <taxon>Dolichospermum compactum</taxon>
    </lineage>
</organism>
<dbReference type="Gene3D" id="3.90.1570.10">
    <property type="entry name" value="tt1808, chain A"/>
    <property type="match status" value="1"/>
</dbReference>
<dbReference type="RefSeq" id="WP_096663313.1">
    <property type="nucleotide sequence ID" value="NZ_AP018316.1"/>
</dbReference>
<dbReference type="PANTHER" id="PTHR34107">
    <property type="entry name" value="SLL0198 PROTEIN-RELATED"/>
    <property type="match status" value="1"/>
</dbReference>
<accession>A0A1Z4UY73</accession>
<gene>
    <name evidence="2" type="ORF">NIES806_03940</name>
</gene>
<dbReference type="InterPro" id="IPR012296">
    <property type="entry name" value="Nuclease_put_TT1808"/>
</dbReference>